<dbReference type="RefSeq" id="WP_091471569.1">
    <property type="nucleotide sequence ID" value="NZ_FNFX01000003.1"/>
</dbReference>
<dbReference type="Pfam" id="PF18821">
    <property type="entry name" value="LPD7"/>
    <property type="match status" value="1"/>
</dbReference>
<feature type="domain" description="Large polyvalent protein-associated" evidence="5">
    <location>
        <begin position="403"/>
        <end position="489"/>
    </location>
</feature>
<name>A0A1G9CND8_9PROT</name>
<organism evidence="6 7">
    <name type="scientific">Methylophilus rhizosphaerae</name>
    <dbReference type="NCBI Taxonomy" id="492660"/>
    <lineage>
        <taxon>Bacteria</taxon>
        <taxon>Pseudomonadati</taxon>
        <taxon>Pseudomonadota</taxon>
        <taxon>Betaproteobacteria</taxon>
        <taxon>Nitrosomonadales</taxon>
        <taxon>Methylophilaceae</taxon>
        <taxon>Methylophilus</taxon>
    </lineage>
</organism>
<dbReference type="InterPro" id="IPR005053">
    <property type="entry name" value="MobA_MobL"/>
</dbReference>
<dbReference type="AlphaFoldDB" id="A0A1G9CND8"/>
<evidence type="ECO:0000313" key="6">
    <source>
        <dbReference type="EMBL" id="SDK52955.1"/>
    </source>
</evidence>
<dbReference type="Proteomes" id="UP000198629">
    <property type="component" value="Unassembled WGS sequence"/>
</dbReference>
<dbReference type="OrthoDB" id="279005at2"/>
<dbReference type="InterPro" id="IPR040677">
    <property type="entry name" value="LPD7"/>
</dbReference>
<feature type="domain" description="MobA/MobL protein" evidence="3">
    <location>
        <begin position="37"/>
        <end position="172"/>
    </location>
</feature>
<keyword evidence="2" id="KW-0184">Conjugation</keyword>
<evidence type="ECO:0000259" key="4">
    <source>
        <dbReference type="Pfam" id="PF18790"/>
    </source>
</evidence>
<dbReference type="Pfam" id="PF18790">
    <property type="entry name" value="KfrB"/>
    <property type="match status" value="1"/>
</dbReference>
<gene>
    <name evidence="6" type="ORF">SAMN05192566_1539</name>
</gene>
<sequence>MASQHFSVKNGKIGRGQKHASYIAGQGRYAEKADVIFVADVNMPSWARDGADFFGVADRMERDNGRTYTEFEFAIPREIVDPIAYAKEFAVETLASNHPYRLAVHDKQASDGGRNVHAHLMFTERKLDGINRDADQFFRRANSKSPHKGGAAKDRKWHEKHMVENMRKTYSIFAKLHGVDLDLRSNLAKGLGEAEPKIGPVHGRTEKNSNRSNLVSKVENLRNNRMDDGGGDVLDNKLRHELEKHSKERRKQLWMTFHKQRSDNYLRLTEELKVSYSYQKQKIELIKSTYVKRRSDIKNNPGLKYVERRAAISIANMERITQELEVKAEFEAIRDVIKIEQKEHYFEKYRLFLEGYAKQGDEVAKAEVMRLVKNRPKLNLEQNSILTTGSINKLNPAAFNLKFEINRGGLVTYKIRGVDVIKDTGKQVDLLKTDALTVEAALKLAQAKFGNKLTLSGPREFQERAALVAAQKGLRVEFTDHSINQLMNKYKGELEMQRHLEMVEKHLLRAGKQLKTTDAIGQSTQVVIRQNVHLRNDQKYLLNNFEISFNDAKRVAESYGFEFIKPGNSSYSGTVIEITAHHAVQYLGRNRVVIHELAKINGDQSLIKGAKVEVSYVNQKPIIKIGQSHKPNTR</sequence>
<dbReference type="Pfam" id="PF03389">
    <property type="entry name" value="MobA_MobL"/>
    <property type="match status" value="1"/>
</dbReference>
<evidence type="ECO:0000256" key="2">
    <source>
        <dbReference type="ARBA" id="ARBA00022971"/>
    </source>
</evidence>
<reference evidence="7" key="1">
    <citation type="submission" date="2016-10" db="EMBL/GenBank/DDBJ databases">
        <authorList>
            <person name="Varghese N."/>
            <person name="Submissions S."/>
        </authorList>
    </citation>
    <scope>NUCLEOTIDE SEQUENCE [LARGE SCALE GENOMIC DNA]</scope>
    <source>
        <strain evidence="7">CBMB127</strain>
    </source>
</reference>
<evidence type="ECO:0000313" key="7">
    <source>
        <dbReference type="Proteomes" id="UP000198629"/>
    </source>
</evidence>
<evidence type="ECO:0000259" key="5">
    <source>
        <dbReference type="Pfam" id="PF18821"/>
    </source>
</evidence>
<evidence type="ECO:0000259" key="3">
    <source>
        <dbReference type="Pfam" id="PF03389"/>
    </source>
</evidence>
<comment type="similarity">
    <text evidence="1">Belongs to the MobA/MobL family.</text>
</comment>
<dbReference type="EMBL" id="FNFX01000003">
    <property type="protein sequence ID" value="SDK52955.1"/>
    <property type="molecule type" value="Genomic_DNA"/>
</dbReference>
<proteinExistence type="inferred from homology"/>
<dbReference type="Gene3D" id="3.30.930.30">
    <property type="match status" value="1"/>
</dbReference>
<feature type="domain" description="KfrB" evidence="4">
    <location>
        <begin position="570"/>
        <end position="619"/>
    </location>
</feature>
<evidence type="ECO:0000256" key="1">
    <source>
        <dbReference type="ARBA" id="ARBA00010873"/>
    </source>
</evidence>
<accession>A0A1G9CND8</accession>
<dbReference type="InterPro" id="IPR040782">
    <property type="entry name" value="KfrB"/>
</dbReference>
<protein>
    <submittedName>
        <fullName evidence="6">MobA/MobL family protein</fullName>
    </submittedName>
</protein>
<keyword evidence="7" id="KW-1185">Reference proteome</keyword>
<dbReference type="STRING" id="492660.SAMN05192566_1539"/>